<sequence length="269" mass="30175">SQHWSRHEALSLDDDSIGWLQNKGFENPQAAITSQRELEKKMGGPPEMLQKWPESDDTDGFEAIHRRLGKPENVEGYKVEFEEGAAVDADTLKWFKESAYGQNMTNAQVQGMALSWNAEVGRVQAEQEQALKIKNEAEETELRNAWGTKTEERLDYGHRALLAHGLEEETIDSMQAAMGSKRLAQFAASVADTMGEDTIAAHTDTPAFGTTREQVQNSIDELAGELKADKERYDKYYADHGVPKESTGKDFRKMQQLEAQLRELIKVGA</sequence>
<feature type="region of interest" description="Disordered" evidence="1">
    <location>
        <begin position="35"/>
        <end position="58"/>
    </location>
</feature>
<dbReference type="AlphaFoldDB" id="A0A0F8ZJV3"/>
<organism evidence="2">
    <name type="scientific">marine sediment metagenome</name>
    <dbReference type="NCBI Taxonomy" id="412755"/>
    <lineage>
        <taxon>unclassified sequences</taxon>
        <taxon>metagenomes</taxon>
        <taxon>ecological metagenomes</taxon>
    </lineage>
</organism>
<reference evidence="2" key="1">
    <citation type="journal article" date="2015" name="Nature">
        <title>Complex archaea that bridge the gap between prokaryotes and eukaryotes.</title>
        <authorList>
            <person name="Spang A."/>
            <person name="Saw J.H."/>
            <person name="Jorgensen S.L."/>
            <person name="Zaremba-Niedzwiedzka K."/>
            <person name="Martijn J."/>
            <person name="Lind A.E."/>
            <person name="van Eijk R."/>
            <person name="Schleper C."/>
            <person name="Guy L."/>
            <person name="Ettema T.J."/>
        </authorList>
    </citation>
    <scope>NUCLEOTIDE SEQUENCE</scope>
</reference>
<proteinExistence type="predicted"/>
<gene>
    <name evidence="2" type="ORF">LCGC14_3026370</name>
</gene>
<evidence type="ECO:0000256" key="1">
    <source>
        <dbReference type="SAM" id="MobiDB-lite"/>
    </source>
</evidence>
<evidence type="ECO:0000313" key="2">
    <source>
        <dbReference type="EMBL" id="KKK60236.1"/>
    </source>
</evidence>
<comment type="caution">
    <text evidence="2">The sequence shown here is derived from an EMBL/GenBank/DDBJ whole genome shotgun (WGS) entry which is preliminary data.</text>
</comment>
<dbReference type="EMBL" id="LAZR01063072">
    <property type="protein sequence ID" value="KKK60236.1"/>
    <property type="molecule type" value="Genomic_DNA"/>
</dbReference>
<accession>A0A0F8ZJV3</accession>
<protein>
    <submittedName>
        <fullName evidence="2">Uncharacterized protein</fullName>
    </submittedName>
</protein>
<name>A0A0F8ZJV3_9ZZZZ</name>
<feature type="non-terminal residue" evidence="2">
    <location>
        <position position="1"/>
    </location>
</feature>